<protein>
    <submittedName>
        <fullName evidence="2">7232_t:CDS:1</fullName>
    </submittedName>
</protein>
<evidence type="ECO:0000313" key="3">
    <source>
        <dbReference type="Proteomes" id="UP000789759"/>
    </source>
</evidence>
<accession>A0A9N9FK06</accession>
<gene>
    <name evidence="2" type="ORF">CPELLU_LOCUS4355</name>
</gene>
<dbReference type="Proteomes" id="UP000789759">
    <property type="component" value="Unassembled WGS sequence"/>
</dbReference>
<evidence type="ECO:0000313" key="2">
    <source>
        <dbReference type="EMBL" id="CAG8542281.1"/>
    </source>
</evidence>
<evidence type="ECO:0000256" key="1">
    <source>
        <dbReference type="SAM" id="Phobius"/>
    </source>
</evidence>
<sequence length="143" mass="16578">MNRGLRTDNILHVDFLFWLNHLKEEKKEQSSSDTNIMAKETMSQFWLWLGGVLFGITLILLIYVCPILELTKILYFHLHSNAIILNNPIIEYMYLALSIPLPVGLVWLGILKRRCSVKIIRDKIIEELCFVPLYMVVVSGKST</sequence>
<comment type="caution">
    <text evidence="2">The sequence shown here is derived from an EMBL/GenBank/DDBJ whole genome shotgun (WGS) entry which is preliminary data.</text>
</comment>
<organism evidence="2 3">
    <name type="scientific">Cetraspora pellucida</name>
    <dbReference type="NCBI Taxonomy" id="1433469"/>
    <lineage>
        <taxon>Eukaryota</taxon>
        <taxon>Fungi</taxon>
        <taxon>Fungi incertae sedis</taxon>
        <taxon>Mucoromycota</taxon>
        <taxon>Glomeromycotina</taxon>
        <taxon>Glomeromycetes</taxon>
        <taxon>Diversisporales</taxon>
        <taxon>Gigasporaceae</taxon>
        <taxon>Cetraspora</taxon>
    </lineage>
</organism>
<keyword evidence="1" id="KW-1133">Transmembrane helix</keyword>
<dbReference type="EMBL" id="CAJVQA010002271">
    <property type="protein sequence ID" value="CAG8542281.1"/>
    <property type="molecule type" value="Genomic_DNA"/>
</dbReference>
<feature type="transmembrane region" description="Helical" evidence="1">
    <location>
        <begin position="45"/>
        <end position="69"/>
    </location>
</feature>
<proteinExistence type="predicted"/>
<keyword evidence="3" id="KW-1185">Reference proteome</keyword>
<reference evidence="2" key="1">
    <citation type="submission" date="2021-06" db="EMBL/GenBank/DDBJ databases">
        <authorList>
            <person name="Kallberg Y."/>
            <person name="Tangrot J."/>
            <person name="Rosling A."/>
        </authorList>
    </citation>
    <scope>NUCLEOTIDE SEQUENCE</scope>
    <source>
        <strain evidence="2">FL966</strain>
    </source>
</reference>
<feature type="transmembrane region" description="Helical" evidence="1">
    <location>
        <begin position="89"/>
        <end position="111"/>
    </location>
</feature>
<keyword evidence="1" id="KW-0812">Transmembrane</keyword>
<keyword evidence="1" id="KW-0472">Membrane</keyword>
<dbReference type="OrthoDB" id="2402153at2759"/>
<name>A0A9N9FK06_9GLOM</name>
<dbReference type="AlphaFoldDB" id="A0A9N9FK06"/>